<dbReference type="InterPro" id="IPR015421">
    <property type="entry name" value="PyrdxlP-dep_Trfase_major"/>
</dbReference>
<reference evidence="7" key="1">
    <citation type="submission" date="2022-01" db="EMBL/GenBank/DDBJ databases">
        <authorList>
            <person name="King R."/>
        </authorList>
    </citation>
    <scope>NUCLEOTIDE SEQUENCE</scope>
</reference>
<dbReference type="GO" id="GO:0006520">
    <property type="term" value="P:amino acid metabolic process"/>
    <property type="evidence" value="ECO:0007669"/>
    <property type="project" value="InterPro"/>
</dbReference>
<protein>
    <recommendedName>
        <fullName evidence="9">Dopa decarboxylase</fullName>
    </recommendedName>
</protein>
<dbReference type="InterPro" id="IPR010977">
    <property type="entry name" value="Aromatic_deC"/>
</dbReference>
<dbReference type="PRINTS" id="PR00800">
    <property type="entry name" value="YHDCRBOXLASE"/>
</dbReference>
<dbReference type="SUPFAM" id="SSF53383">
    <property type="entry name" value="PLP-dependent transferases"/>
    <property type="match status" value="1"/>
</dbReference>
<dbReference type="InterPro" id="IPR015422">
    <property type="entry name" value="PyrdxlP-dep_Trfase_small"/>
</dbReference>
<dbReference type="Gene3D" id="3.40.640.10">
    <property type="entry name" value="Type I PLP-dependent aspartate aminotransferase-like (Major domain)"/>
    <property type="match status" value="1"/>
</dbReference>
<keyword evidence="4 6" id="KW-0456">Lyase</keyword>
<evidence type="ECO:0000313" key="7">
    <source>
        <dbReference type="EMBL" id="CAG9772026.1"/>
    </source>
</evidence>
<evidence type="ECO:0000256" key="1">
    <source>
        <dbReference type="ARBA" id="ARBA00001933"/>
    </source>
</evidence>
<comment type="similarity">
    <text evidence="2 6">Belongs to the group II decarboxylase family.</text>
</comment>
<feature type="modified residue" description="N6-(pyridoxal phosphate)lysine" evidence="5">
    <location>
        <position position="327"/>
    </location>
</feature>
<dbReference type="AlphaFoldDB" id="A0A9N9N199"/>
<dbReference type="CDD" id="cd06450">
    <property type="entry name" value="DOPA_deC_like"/>
    <property type="match status" value="1"/>
</dbReference>
<comment type="cofactor">
    <cofactor evidence="1 5 6">
        <name>pyridoxal 5'-phosphate</name>
        <dbReference type="ChEBI" id="CHEBI:597326"/>
    </cofactor>
</comment>
<dbReference type="InterPro" id="IPR002129">
    <property type="entry name" value="PyrdxlP-dep_de-COase"/>
</dbReference>
<dbReference type="PANTHER" id="PTHR11999:SF60">
    <property type="entry name" value="3,4-DIHYDROXYPHENYLACETALDEHYDE SYNTHASE"/>
    <property type="match status" value="1"/>
</dbReference>
<keyword evidence="8" id="KW-1185">Reference proteome</keyword>
<evidence type="ECO:0000313" key="8">
    <source>
        <dbReference type="Proteomes" id="UP001152799"/>
    </source>
</evidence>
<dbReference type="Proteomes" id="UP001152799">
    <property type="component" value="Chromosome 7"/>
</dbReference>
<dbReference type="Pfam" id="PF00282">
    <property type="entry name" value="Pyridoxal_deC"/>
    <property type="match status" value="1"/>
</dbReference>
<gene>
    <name evidence="7" type="ORF">CEUTPL_LOCUS12448</name>
</gene>
<dbReference type="OrthoDB" id="639767at2759"/>
<evidence type="ECO:0000256" key="2">
    <source>
        <dbReference type="ARBA" id="ARBA00009533"/>
    </source>
</evidence>
<accession>A0A9N9N199</accession>
<proteinExistence type="inferred from homology"/>
<sequence length="511" mass="57470">MGESDVGIPGTVSGTQHSVKRNCKMNIDEFKKFAGASIDYIADYCENIRDVAVLPNVEPGYLSQQLPKRAPEQPEHWTKLMTDLDESIKPGLTHWHSPYFHAYFPTAQSYPAIIGELFMAGIGAVGTDWESSPAIVELEVRVMDWLAKILGLPEEFLNCSDGPGGGVIQNAASDSTLVGLLSASDKKIKQLKRLDPRTTKSEIRGKLVAYTSKESNSSVEKSGLIASVKMRLLPTDSEGSLRGRALNEAVSKDLAEGLIPFCVVASLGTTGTCAMDNVEELGEICLKQGMWLHVDAAYAGTALACPEYRYLLKGIEYVDSFNFNPHKWMLVNGDCSAMWFRNCKYVEEAFEKKSTLSQSVVPEIERWQIPNVRRFRALKLWFVIRIYGVDGIQKHVRHHVSLAKHFEALVNADERFEVVISSLGVVCFKLLRDEALTQVILEKIAKRKNIFIMPYYYKSQLLFRFVVCSRFTQYEDIDKSWQEILSQTDEVLSKKGEMCKEVDNICPFGRF</sequence>
<evidence type="ECO:0008006" key="9">
    <source>
        <dbReference type="Google" id="ProtNLM"/>
    </source>
</evidence>
<dbReference type="Gene3D" id="3.90.1150.10">
    <property type="entry name" value="Aspartate Aminotransferase, domain 1"/>
    <property type="match status" value="1"/>
</dbReference>
<dbReference type="GO" id="GO:0004058">
    <property type="term" value="F:aromatic-L-amino-acid decarboxylase activity"/>
    <property type="evidence" value="ECO:0007669"/>
    <property type="project" value="TreeGrafter"/>
</dbReference>
<dbReference type="EMBL" id="OU892283">
    <property type="protein sequence ID" value="CAG9772026.1"/>
    <property type="molecule type" value="Genomic_DNA"/>
</dbReference>
<name>A0A9N9N199_9CUCU</name>
<evidence type="ECO:0000256" key="3">
    <source>
        <dbReference type="ARBA" id="ARBA00022898"/>
    </source>
</evidence>
<dbReference type="InterPro" id="IPR015424">
    <property type="entry name" value="PyrdxlP-dep_Trfase"/>
</dbReference>
<evidence type="ECO:0000256" key="6">
    <source>
        <dbReference type="RuleBase" id="RU000382"/>
    </source>
</evidence>
<dbReference type="GO" id="GO:0005737">
    <property type="term" value="C:cytoplasm"/>
    <property type="evidence" value="ECO:0007669"/>
    <property type="project" value="TreeGrafter"/>
</dbReference>
<dbReference type="PANTHER" id="PTHR11999">
    <property type="entry name" value="GROUP II PYRIDOXAL-5-PHOSPHATE DECARBOXYLASE"/>
    <property type="match status" value="1"/>
</dbReference>
<dbReference type="FunFam" id="3.40.640.10:FF:000025">
    <property type="entry name" value="Histidine decarboxylase"/>
    <property type="match status" value="1"/>
</dbReference>
<evidence type="ECO:0000256" key="5">
    <source>
        <dbReference type="PIRSR" id="PIRSR602129-50"/>
    </source>
</evidence>
<dbReference type="GO" id="GO:0019752">
    <property type="term" value="P:carboxylic acid metabolic process"/>
    <property type="evidence" value="ECO:0007669"/>
    <property type="project" value="InterPro"/>
</dbReference>
<evidence type="ECO:0000256" key="4">
    <source>
        <dbReference type="ARBA" id="ARBA00023239"/>
    </source>
</evidence>
<dbReference type="GO" id="GO:0006584">
    <property type="term" value="P:catecholamine metabolic process"/>
    <property type="evidence" value="ECO:0007669"/>
    <property type="project" value="TreeGrafter"/>
</dbReference>
<dbReference type="GO" id="GO:0030170">
    <property type="term" value="F:pyridoxal phosphate binding"/>
    <property type="evidence" value="ECO:0007669"/>
    <property type="project" value="InterPro"/>
</dbReference>
<keyword evidence="3 5" id="KW-0663">Pyridoxal phosphate</keyword>
<dbReference type="Gene3D" id="1.20.1340.10">
    <property type="entry name" value="dopa decarboxylase, N-terminal domain"/>
    <property type="match status" value="1"/>
</dbReference>
<organism evidence="7 8">
    <name type="scientific">Ceutorhynchus assimilis</name>
    <name type="common">cabbage seed weevil</name>
    <dbReference type="NCBI Taxonomy" id="467358"/>
    <lineage>
        <taxon>Eukaryota</taxon>
        <taxon>Metazoa</taxon>
        <taxon>Ecdysozoa</taxon>
        <taxon>Arthropoda</taxon>
        <taxon>Hexapoda</taxon>
        <taxon>Insecta</taxon>
        <taxon>Pterygota</taxon>
        <taxon>Neoptera</taxon>
        <taxon>Endopterygota</taxon>
        <taxon>Coleoptera</taxon>
        <taxon>Polyphaga</taxon>
        <taxon>Cucujiformia</taxon>
        <taxon>Curculionidae</taxon>
        <taxon>Ceutorhynchinae</taxon>
        <taxon>Ceutorhynchus</taxon>
    </lineage>
</organism>